<dbReference type="EMBL" id="JACHIB010000022">
    <property type="protein sequence ID" value="MBB6085260.1"/>
    <property type="molecule type" value="Genomic_DNA"/>
</dbReference>
<evidence type="ECO:0008006" key="9">
    <source>
        <dbReference type="Google" id="ProtNLM"/>
    </source>
</evidence>
<keyword evidence="4 6" id="KW-1133">Transmembrane helix</keyword>
<accession>A0A7W9TR04</accession>
<evidence type="ECO:0000256" key="6">
    <source>
        <dbReference type="SAM" id="Phobius"/>
    </source>
</evidence>
<dbReference type="InterPro" id="IPR005171">
    <property type="entry name" value="Cyt_c_oxidase_su4_prok"/>
</dbReference>
<evidence type="ECO:0000313" key="7">
    <source>
        <dbReference type="EMBL" id="MBB6085260.1"/>
    </source>
</evidence>
<dbReference type="Pfam" id="PF03626">
    <property type="entry name" value="COX4_pro"/>
    <property type="match status" value="1"/>
</dbReference>
<evidence type="ECO:0000256" key="1">
    <source>
        <dbReference type="ARBA" id="ARBA00004651"/>
    </source>
</evidence>
<keyword evidence="2" id="KW-1003">Cell membrane</keyword>
<keyword evidence="5 6" id="KW-0472">Membrane</keyword>
<evidence type="ECO:0000313" key="8">
    <source>
        <dbReference type="Proteomes" id="UP000541136"/>
    </source>
</evidence>
<evidence type="ECO:0000256" key="5">
    <source>
        <dbReference type="ARBA" id="ARBA00023136"/>
    </source>
</evidence>
<gene>
    <name evidence="7" type="ORF">HNR28_003317</name>
</gene>
<name>A0A7W9TR04_CASDE</name>
<dbReference type="Proteomes" id="UP000541136">
    <property type="component" value="Unassembled WGS sequence"/>
</dbReference>
<proteinExistence type="predicted"/>
<dbReference type="RefSeq" id="WP_084330696.1">
    <property type="nucleotide sequence ID" value="NZ_JACHIB010000022.1"/>
</dbReference>
<dbReference type="GO" id="GO:0005886">
    <property type="term" value="C:plasma membrane"/>
    <property type="evidence" value="ECO:0007669"/>
    <property type="project" value="UniProtKB-SubCell"/>
</dbReference>
<comment type="caution">
    <text evidence="7">The sequence shown here is derived from an EMBL/GenBank/DDBJ whole genome shotgun (WGS) entry which is preliminary data.</text>
</comment>
<sequence length="95" mass="10454">MMDCGKPGALRDGTNLAWLVLVGSTLVGWWLGHAIQTAQAPMRLATAGVLLIAFAKTWLVGYQFMELKHAPWWLRHGFDAWIIAVCAALMALYLG</sequence>
<organism evidence="7 8">
    <name type="scientific">Castellaniella defragrans</name>
    <name type="common">Alcaligenes defragrans</name>
    <dbReference type="NCBI Taxonomy" id="75697"/>
    <lineage>
        <taxon>Bacteria</taxon>
        <taxon>Pseudomonadati</taxon>
        <taxon>Pseudomonadota</taxon>
        <taxon>Betaproteobacteria</taxon>
        <taxon>Burkholderiales</taxon>
        <taxon>Alcaligenaceae</taxon>
        <taxon>Castellaniella</taxon>
    </lineage>
</organism>
<evidence type="ECO:0000256" key="3">
    <source>
        <dbReference type="ARBA" id="ARBA00022692"/>
    </source>
</evidence>
<keyword evidence="3 6" id="KW-0812">Transmembrane</keyword>
<feature type="transmembrane region" description="Helical" evidence="6">
    <location>
        <begin position="77"/>
        <end position="94"/>
    </location>
</feature>
<comment type="subcellular location">
    <subcellularLocation>
        <location evidence="1">Cell membrane</location>
        <topology evidence="1">Multi-pass membrane protein</topology>
    </subcellularLocation>
</comment>
<evidence type="ECO:0000256" key="2">
    <source>
        <dbReference type="ARBA" id="ARBA00022475"/>
    </source>
</evidence>
<feature type="transmembrane region" description="Helical" evidence="6">
    <location>
        <begin position="16"/>
        <end position="32"/>
    </location>
</feature>
<dbReference type="AlphaFoldDB" id="A0A7W9TR04"/>
<reference evidence="7 8" key="1">
    <citation type="submission" date="2020-08" db="EMBL/GenBank/DDBJ databases">
        <title>Genomic Encyclopedia of Type Strains, Phase IV (KMG-IV): sequencing the most valuable type-strain genomes for metagenomic binning, comparative biology and taxonomic classification.</title>
        <authorList>
            <person name="Goeker M."/>
        </authorList>
    </citation>
    <scope>NUCLEOTIDE SEQUENCE [LARGE SCALE GENOMIC DNA]</scope>
    <source>
        <strain evidence="7 8">DSM 12141</strain>
    </source>
</reference>
<evidence type="ECO:0000256" key="4">
    <source>
        <dbReference type="ARBA" id="ARBA00022989"/>
    </source>
</evidence>
<feature type="transmembrane region" description="Helical" evidence="6">
    <location>
        <begin position="44"/>
        <end position="65"/>
    </location>
</feature>
<protein>
    <recommendedName>
        <fullName evidence="9">Cytochrome C oxidase subunit IV family protein</fullName>
    </recommendedName>
</protein>